<comment type="catalytic activity">
    <reaction evidence="1 9">
        <text>an S-substituted glutathione + H2O = an S-substituted L-cysteinylglycine + L-glutamate</text>
        <dbReference type="Rhea" id="RHEA:59468"/>
        <dbReference type="ChEBI" id="CHEBI:15377"/>
        <dbReference type="ChEBI" id="CHEBI:29985"/>
        <dbReference type="ChEBI" id="CHEBI:90779"/>
        <dbReference type="ChEBI" id="CHEBI:143103"/>
        <dbReference type="EC" id="3.4.19.13"/>
    </reaction>
</comment>
<comment type="catalytic activity">
    <reaction evidence="8 9">
        <text>an N-terminal (5-L-glutamyl)-[peptide] + an alpha-amino acid = 5-L-glutamyl amino acid + an N-terminal L-alpha-aminoacyl-[peptide]</text>
        <dbReference type="Rhea" id="RHEA:23904"/>
        <dbReference type="Rhea" id="RHEA-COMP:9780"/>
        <dbReference type="Rhea" id="RHEA-COMP:9795"/>
        <dbReference type="ChEBI" id="CHEBI:77644"/>
        <dbReference type="ChEBI" id="CHEBI:78597"/>
        <dbReference type="ChEBI" id="CHEBI:78599"/>
        <dbReference type="ChEBI" id="CHEBI:78608"/>
        <dbReference type="EC" id="2.3.2.2"/>
    </reaction>
</comment>
<comment type="PTM">
    <text evidence="9">Cleaved by autocatalysis into a large and a small subunit.</text>
</comment>
<dbReference type="EC" id="3.4.19.13" evidence="9"/>
<comment type="caution">
    <text evidence="11">The sequence shown here is derived from an EMBL/GenBank/DDBJ whole genome shotgun (WGS) entry which is preliminary data.</text>
</comment>
<dbReference type="PANTHER" id="PTHR43199:SF1">
    <property type="entry name" value="GLUTATHIONE HYDROLASE PROENZYME"/>
    <property type="match status" value="1"/>
</dbReference>
<dbReference type="RefSeq" id="WP_061804041.1">
    <property type="nucleotide sequence ID" value="NZ_FOXX01000028.1"/>
</dbReference>
<accession>A0A1I6C6I2</accession>
<reference evidence="11 12" key="1">
    <citation type="submission" date="2016-10" db="EMBL/GenBank/DDBJ databases">
        <authorList>
            <person name="Varghese N."/>
            <person name="Submissions S."/>
        </authorList>
    </citation>
    <scope>NUCLEOTIDE SEQUENCE [LARGE SCALE GENOMIC DNA]</scope>
    <source>
        <strain evidence="11 12">DSM 13796</strain>
    </source>
</reference>
<sequence>MRKTLSKFLTVFILFSLTLGGSLSSVSAESTSSLPVSKVDVGKEGMVATAEPYATRVGQEVLEKGGTAVDAAVAVQLALNVTEPMMSGIGGGGFMMVYDGKTKQVSIMNSREKAPSDVTSDLFLDENGKSIPFKERHTSGKAVGVPGTLLGLQEAHEKWGKLKWKALVKPAENLAKDGFNVSATLSGSIEDSKDKLSEEAKSVYAPNGQVLKEGALLKQEDLAKTLQLIGKEGSQALYDGELGKAIVKTVKDHGGSMTEEDLENYTVKEQTPIKGKYHGYDIISMPPPSSGGLTVLQILKMLEPYDISQYGARSPEKYNLVAEAMHLAFADRNKYIGDTDFVDVPISGMLNGNYLAKRSKEIELLKANKDVKAGDPWSYQGGKPETEYVPKKDDKEIGQTTHFTIADKWGNLVSYTTTIEQVFGTGIMVPGYGVMLNNEMTDFDAYPGGPNEVQPNKRPMSSMSPTIVLKDHKPVMTVGSPGGPTIIASVAQTLINKIDYGMSAEAAIEEPRIYTPTYPNIRYEKGIPSETIKELEKLGYKFDDEPEEIGNVQTIDIYDSFYLGAADSSRVGSAAGVDTVKGK</sequence>
<evidence type="ECO:0000256" key="6">
    <source>
        <dbReference type="ARBA" id="ARBA00023145"/>
    </source>
</evidence>
<gene>
    <name evidence="11" type="ORF">SAMN02745910_05129</name>
</gene>
<dbReference type="Gene3D" id="1.10.246.130">
    <property type="match status" value="1"/>
</dbReference>
<dbReference type="EMBL" id="FOXX01000028">
    <property type="protein sequence ID" value="SFQ88799.1"/>
    <property type="molecule type" value="Genomic_DNA"/>
</dbReference>
<comment type="subunit">
    <text evidence="9">This enzyme consists of two polypeptide chains, which are synthesized in precursor form from a single polypeptide.</text>
</comment>
<dbReference type="InterPro" id="IPR055262">
    <property type="entry name" value="GGT_CS"/>
</dbReference>
<dbReference type="InterPro" id="IPR051792">
    <property type="entry name" value="GGT_bact"/>
</dbReference>
<dbReference type="InterPro" id="IPR000101">
    <property type="entry name" value="GGT_peptidase"/>
</dbReference>
<dbReference type="Proteomes" id="UP000182762">
    <property type="component" value="Unassembled WGS sequence"/>
</dbReference>
<evidence type="ECO:0000313" key="12">
    <source>
        <dbReference type="Proteomes" id="UP000182762"/>
    </source>
</evidence>
<dbReference type="InterPro" id="IPR043138">
    <property type="entry name" value="GGT_lsub"/>
</dbReference>
<dbReference type="InterPro" id="IPR043137">
    <property type="entry name" value="GGT_ssub_C"/>
</dbReference>
<evidence type="ECO:0000256" key="9">
    <source>
        <dbReference type="RuleBase" id="RU368036"/>
    </source>
</evidence>
<protein>
    <recommendedName>
        <fullName evidence="9">Glutathione hydrolase proenzyme</fullName>
        <ecNumber evidence="9">2.3.2.2</ecNumber>
        <ecNumber evidence="9">3.4.19.13</ecNumber>
    </recommendedName>
    <component>
        <recommendedName>
            <fullName evidence="9">Glutathione hydrolase large chain</fullName>
        </recommendedName>
    </component>
    <component>
        <recommendedName>
            <fullName evidence="9">Glutathione hydrolase small chain</fullName>
        </recommendedName>
    </component>
</protein>
<keyword evidence="7 9" id="KW-0012">Acyltransferase</keyword>
<keyword evidence="4 9" id="KW-0808">Transferase</keyword>
<dbReference type="Gene3D" id="3.60.20.40">
    <property type="match status" value="1"/>
</dbReference>
<proteinExistence type="inferred from homology"/>
<dbReference type="NCBIfam" id="TIGR00066">
    <property type="entry name" value="g_glut_trans"/>
    <property type="match status" value="1"/>
</dbReference>
<dbReference type="PROSITE" id="PS00462">
    <property type="entry name" value="G_GLU_TRANSPEPTIDASE"/>
    <property type="match status" value="1"/>
</dbReference>
<name>A0A1I6C6I2_9BACI</name>
<evidence type="ECO:0000256" key="10">
    <source>
        <dbReference type="SAM" id="SignalP"/>
    </source>
</evidence>
<dbReference type="GeneID" id="93713635"/>
<evidence type="ECO:0000256" key="3">
    <source>
        <dbReference type="ARBA" id="ARBA00009381"/>
    </source>
</evidence>
<keyword evidence="6 9" id="KW-0865">Zymogen</keyword>
<comment type="similarity">
    <text evidence="3 9">Belongs to the gamma-glutamyltransferase family.</text>
</comment>
<keyword evidence="9" id="KW-0317">Glutathione biosynthesis</keyword>
<feature type="signal peptide" evidence="10">
    <location>
        <begin position="1"/>
        <end position="28"/>
    </location>
</feature>
<dbReference type="PANTHER" id="PTHR43199">
    <property type="entry name" value="GLUTATHIONE HYDROLASE"/>
    <property type="match status" value="1"/>
</dbReference>
<dbReference type="InterPro" id="IPR029055">
    <property type="entry name" value="Ntn_hydrolases_N"/>
</dbReference>
<comment type="catalytic activity">
    <reaction evidence="2 9">
        <text>glutathione + H2O = L-cysteinylglycine + L-glutamate</text>
        <dbReference type="Rhea" id="RHEA:28807"/>
        <dbReference type="ChEBI" id="CHEBI:15377"/>
        <dbReference type="ChEBI" id="CHEBI:29985"/>
        <dbReference type="ChEBI" id="CHEBI:57925"/>
        <dbReference type="ChEBI" id="CHEBI:61694"/>
        <dbReference type="EC" id="3.4.19.13"/>
    </reaction>
</comment>
<evidence type="ECO:0000256" key="2">
    <source>
        <dbReference type="ARBA" id="ARBA00001089"/>
    </source>
</evidence>
<organism evidence="11 12">
    <name type="scientific">Priestia endophytica DSM 13796</name>
    <dbReference type="NCBI Taxonomy" id="1121089"/>
    <lineage>
        <taxon>Bacteria</taxon>
        <taxon>Bacillati</taxon>
        <taxon>Bacillota</taxon>
        <taxon>Bacilli</taxon>
        <taxon>Bacillales</taxon>
        <taxon>Bacillaceae</taxon>
        <taxon>Priestia</taxon>
    </lineage>
</organism>
<dbReference type="Pfam" id="PF01019">
    <property type="entry name" value="G_glu_transpept"/>
    <property type="match status" value="1"/>
</dbReference>
<evidence type="ECO:0000256" key="5">
    <source>
        <dbReference type="ARBA" id="ARBA00022801"/>
    </source>
</evidence>
<dbReference type="EC" id="2.3.2.2" evidence="9"/>
<evidence type="ECO:0000256" key="7">
    <source>
        <dbReference type="ARBA" id="ARBA00023315"/>
    </source>
</evidence>
<keyword evidence="5 9" id="KW-0378">Hydrolase</keyword>
<keyword evidence="10" id="KW-0732">Signal</keyword>
<evidence type="ECO:0000256" key="4">
    <source>
        <dbReference type="ARBA" id="ARBA00022679"/>
    </source>
</evidence>
<dbReference type="SUPFAM" id="SSF56235">
    <property type="entry name" value="N-terminal nucleophile aminohydrolases (Ntn hydrolases)"/>
    <property type="match status" value="1"/>
</dbReference>
<evidence type="ECO:0000313" key="11">
    <source>
        <dbReference type="EMBL" id="SFQ88799.1"/>
    </source>
</evidence>
<comment type="pathway">
    <text evidence="9">Sulfur metabolism; glutathione metabolism.</text>
</comment>
<feature type="chain" id="PRO_5045473437" description="Glutathione hydrolase proenzyme" evidence="10">
    <location>
        <begin position="29"/>
        <end position="583"/>
    </location>
</feature>
<evidence type="ECO:0000256" key="8">
    <source>
        <dbReference type="ARBA" id="ARBA00047417"/>
    </source>
</evidence>
<evidence type="ECO:0000256" key="1">
    <source>
        <dbReference type="ARBA" id="ARBA00001049"/>
    </source>
</evidence>
<dbReference type="PRINTS" id="PR01210">
    <property type="entry name" value="GGTRANSPTASE"/>
</dbReference>
<keyword evidence="12" id="KW-1185">Reference proteome</keyword>